<keyword evidence="2" id="KW-0472">Membrane</keyword>
<keyword evidence="2" id="KW-0812">Transmembrane</keyword>
<dbReference type="Proteomes" id="UP000029482">
    <property type="component" value="Chromosome"/>
</dbReference>
<reference evidence="4" key="1">
    <citation type="journal article" date="2015" name="J. Biotechnol.">
        <title>Complete genome sequence of the actinobacterium Streptomyces glaucescens GLA.O (DSM 40922) consisting of a linear chromosome and one linear plasmid.</title>
        <authorList>
            <person name="Ortseifen V."/>
            <person name="Winkler A."/>
            <person name="Albersmeier A."/>
            <person name="Wendler S."/>
            <person name="Puhler A."/>
            <person name="Kalinowski J."/>
            <person name="Ruckert C."/>
        </authorList>
    </citation>
    <scope>NUCLEOTIDE SEQUENCE [LARGE SCALE GENOMIC DNA]</scope>
    <source>
        <strain evidence="4">DSM 40922 / GLA O</strain>
    </source>
</reference>
<dbReference type="eggNOG" id="ENOG50347NM">
    <property type="taxonomic scope" value="Bacteria"/>
</dbReference>
<dbReference type="STRING" id="1907.SGLAU_05620"/>
<feature type="region of interest" description="Disordered" evidence="1">
    <location>
        <begin position="138"/>
        <end position="159"/>
    </location>
</feature>
<feature type="region of interest" description="Disordered" evidence="1">
    <location>
        <begin position="1"/>
        <end position="31"/>
    </location>
</feature>
<dbReference type="KEGG" id="sgu:SGLAU_05620"/>
<evidence type="ECO:0000256" key="1">
    <source>
        <dbReference type="SAM" id="MobiDB-lite"/>
    </source>
</evidence>
<protein>
    <submittedName>
        <fullName evidence="3">Membrane protein</fullName>
    </submittedName>
</protein>
<keyword evidence="4" id="KW-1185">Reference proteome</keyword>
<evidence type="ECO:0000313" key="3">
    <source>
        <dbReference type="EMBL" id="AIR97147.1"/>
    </source>
</evidence>
<proteinExistence type="predicted"/>
<dbReference type="AlphaFoldDB" id="A0A089X080"/>
<organism evidence="3 4">
    <name type="scientific">Streptomyces glaucescens</name>
    <dbReference type="NCBI Taxonomy" id="1907"/>
    <lineage>
        <taxon>Bacteria</taxon>
        <taxon>Bacillati</taxon>
        <taxon>Actinomycetota</taxon>
        <taxon>Actinomycetes</taxon>
        <taxon>Kitasatosporales</taxon>
        <taxon>Streptomycetaceae</taxon>
        <taxon>Streptomyces</taxon>
    </lineage>
</organism>
<sequence>MGTAERSEAVVGTEGALVSGDPDGGRERPQYRPLWVEEPAKRRRLPDPVRTAAVRAVLVIALTLIQAMVALLSTLAGSWLAFPMVLSSVASTVAATWAVLDVWVTRQVWNQRNGVVSTPSSTARALRRERRRVRRQARAAERVQGRIHRPGGAEQLSHP</sequence>
<evidence type="ECO:0000256" key="2">
    <source>
        <dbReference type="SAM" id="Phobius"/>
    </source>
</evidence>
<gene>
    <name evidence="3" type="ORF">SGLAU_05620</name>
</gene>
<name>A0A089X080_STRGA</name>
<feature type="transmembrane region" description="Helical" evidence="2">
    <location>
        <begin position="79"/>
        <end position="104"/>
    </location>
</feature>
<dbReference type="EMBL" id="CP009438">
    <property type="protein sequence ID" value="AIR97147.1"/>
    <property type="molecule type" value="Genomic_DNA"/>
</dbReference>
<dbReference type="RefSeq" id="WP_078957611.1">
    <property type="nucleotide sequence ID" value="NZ_CP009438.1"/>
</dbReference>
<dbReference type="HOGENOM" id="CLU_115871_0_0_11"/>
<evidence type="ECO:0000313" key="4">
    <source>
        <dbReference type="Proteomes" id="UP000029482"/>
    </source>
</evidence>
<accession>A0A089X080</accession>
<keyword evidence="2" id="KW-1133">Transmembrane helix</keyword>
<feature type="transmembrane region" description="Helical" evidence="2">
    <location>
        <begin position="52"/>
        <end position="73"/>
    </location>
</feature>
<dbReference type="OrthoDB" id="4334012at2"/>